<accession>A0A1B2HS46</accession>
<reference evidence="2 3" key="1">
    <citation type="submission" date="2016-07" db="EMBL/GenBank/DDBJ databases">
        <title>Complete genome sequence of the Lentzea guizhouensis DHS C013.</title>
        <authorList>
            <person name="Cao C."/>
        </authorList>
    </citation>
    <scope>NUCLEOTIDE SEQUENCE [LARGE SCALE GENOMIC DNA]</scope>
    <source>
        <strain evidence="2 3">DHS C013</strain>
    </source>
</reference>
<dbReference type="OrthoDB" id="3837845at2"/>
<dbReference type="PANTHER" id="PTHR40761">
    <property type="entry name" value="CONSERVED INTEGRAL MEMBRANE ALANINE VALINE AND LEUCINE RICH PROTEIN-RELATED"/>
    <property type="match status" value="1"/>
</dbReference>
<feature type="transmembrane region" description="Helical" evidence="1">
    <location>
        <begin position="187"/>
        <end position="211"/>
    </location>
</feature>
<name>A0A1B2HS46_9PSEU</name>
<evidence type="ECO:0000313" key="2">
    <source>
        <dbReference type="EMBL" id="ANZ40505.1"/>
    </source>
</evidence>
<keyword evidence="1" id="KW-0472">Membrane</keyword>
<gene>
    <name evidence="2" type="ORF">BBK82_35350</name>
</gene>
<feature type="transmembrane region" description="Helical" evidence="1">
    <location>
        <begin position="98"/>
        <end position="118"/>
    </location>
</feature>
<dbReference type="AlphaFoldDB" id="A0A1B2HS46"/>
<feature type="transmembrane region" description="Helical" evidence="1">
    <location>
        <begin position="71"/>
        <end position="92"/>
    </location>
</feature>
<dbReference type="PANTHER" id="PTHR40761:SF1">
    <property type="entry name" value="CONSERVED INTEGRAL MEMBRANE ALANINE VALINE AND LEUCINE RICH PROTEIN-RELATED"/>
    <property type="match status" value="1"/>
</dbReference>
<dbReference type="KEGG" id="led:BBK82_35350"/>
<sequence>MALGYLFAVLATLASGSGSILESMGVRRAGAYGGRSLDLIALRRQWLYFLGLGVNLLGFGFASAALHRLPLFLVQSMLAFSIGVTATISAFLGHRLRAPGWGALFVGATGLVLLGVSAEPGRAQALPPHWRWILVGMAVPVAAIAVYARRHHHVWATVALAAGSGVAYSVVGISARTLHLPDTAWRLVLEPAAWAIVLNGLTAAVLFAMALQKGGPTGVSAIMFTTNTALSSFVGLVYLDDRVRDGYVTAATIGFVLAIAGAVAVAHYAADTREKDRTATPAGMRA</sequence>
<keyword evidence="1" id="KW-0812">Transmembrane</keyword>
<feature type="transmembrane region" description="Helical" evidence="1">
    <location>
        <begin position="130"/>
        <end position="148"/>
    </location>
</feature>
<evidence type="ECO:0008006" key="4">
    <source>
        <dbReference type="Google" id="ProtNLM"/>
    </source>
</evidence>
<evidence type="ECO:0000256" key="1">
    <source>
        <dbReference type="SAM" id="Phobius"/>
    </source>
</evidence>
<dbReference type="EMBL" id="CP016793">
    <property type="protein sequence ID" value="ANZ40505.1"/>
    <property type="molecule type" value="Genomic_DNA"/>
</dbReference>
<dbReference type="RefSeq" id="WP_065918843.1">
    <property type="nucleotide sequence ID" value="NZ_CP016793.1"/>
</dbReference>
<dbReference type="STRING" id="1586287.BBK82_35350"/>
<keyword evidence="1" id="KW-1133">Transmembrane helix</keyword>
<feature type="transmembrane region" description="Helical" evidence="1">
    <location>
        <begin position="217"/>
        <end position="239"/>
    </location>
</feature>
<evidence type="ECO:0000313" key="3">
    <source>
        <dbReference type="Proteomes" id="UP000093053"/>
    </source>
</evidence>
<feature type="transmembrane region" description="Helical" evidence="1">
    <location>
        <begin position="246"/>
        <end position="270"/>
    </location>
</feature>
<dbReference type="Proteomes" id="UP000093053">
    <property type="component" value="Chromosome"/>
</dbReference>
<feature type="transmembrane region" description="Helical" evidence="1">
    <location>
        <begin position="47"/>
        <end position="66"/>
    </location>
</feature>
<keyword evidence="3" id="KW-1185">Reference proteome</keyword>
<protein>
    <recommendedName>
        <fullName evidence="4">Magnesium transporter NIPA</fullName>
    </recommendedName>
</protein>
<organism evidence="2 3">
    <name type="scientific">Lentzea guizhouensis</name>
    <dbReference type="NCBI Taxonomy" id="1586287"/>
    <lineage>
        <taxon>Bacteria</taxon>
        <taxon>Bacillati</taxon>
        <taxon>Actinomycetota</taxon>
        <taxon>Actinomycetes</taxon>
        <taxon>Pseudonocardiales</taxon>
        <taxon>Pseudonocardiaceae</taxon>
        <taxon>Lentzea</taxon>
    </lineage>
</organism>
<proteinExistence type="predicted"/>
<feature type="transmembrane region" description="Helical" evidence="1">
    <location>
        <begin position="154"/>
        <end position="175"/>
    </location>
</feature>